<dbReference type="InterPro" id="IPR013525">
    <property type="entry name" value="ABC2_TM"/>
</dbReference>
<evidence type="ECO:0000256" key="5">
    <source>
        <dbReference type="SAM" id="MobiDB-lite"/>
    </source>
</evidence>
<dbReference type="InterPro" id="IPR017500">
    <property type="entry name" value="Phage_infect_YhgE_N"/>
</dbReference>
<feature type="transmembrane region" description="Helical" evidence="6">
    <location>
        <begin position="706"/>
        <end position="724"/>
    </location>
</feature>
<feature type="transmembrane region" description="Helical" evidence="6">
    <location>
        <begin position="588"/>
        <end position="611"/>
    </location>
</feature>
<evidence type="ECO:0000256" key="2">
    <source>
        <dbReference type="ARBA" id="ARBA00022692"/>
    </source>
</evidence>
<dbReference type="Pfam" id="PF12698">
    <property type="entry name" value="ABC2_membrane_3"/>
    <property type="match status" value="2"/>
</dbReference>
<evidence type="ECO:0000313" key="8">
    <source>
        <dbReference type="EMBL" id="MCV9887147.1"/>
    </source>
</evidence>
<dbReference type="EMBL" id="JAOYEY010000044">
    <property type="protein sequence ID" value="MCV9887147.1"/>
    <property type="molecule type" value="Genomic_DNA"/>
</dbReference>
<feature type="transmembrane region" description="Helical" evidence="6">
    <location>
        <begin position="617"/>
        <end position="639"/>
    </location>
</feature>
<keyword evidence="3 6" id="KW-1133">Transmembrane helix</keyword>
<dbReference type="InterPro" id="IPR017501">
    <property type="entry name" value="Phage_infect_YhgE_C"/>
</dbReference>
<evidence type="ECO:0000313" key="9">
    <source>
        <dbReference type="Proteomes" id="UP001526147"/>
    </source>
</evidence>
<feature type="domain" description="ABC-2 type transporter transmembrane" evidence="7">
    <location>
        <begin position="23"/>
        <end position="162"/>
    </location>
</feature>
<proteinExistence type="predicted"/>
<evidence type="ECO:0000256" key="1">
    <source>
        <dbReference type="ARBA" id="ARBA00004141"/>
    </source>
</evidence>
<dbReference type="PANTHER" id="PTHR43077">
    <property type="entry name" value="TRANSPORT PERMEASE YVFS-RELATED"/>
    <property type="match status" value="1"/>
</dbReference>
<dbReference type="NCBIfam" id="TIGR03061">
    <property type="entry name" value="pip_yhgE_Nterm"/>
    <property type="match status" value="1"/>
</dbReference>
<feature type="transmembrane region" description="Helical" evidence="6">
    <location>
        <begin position="648"/>
        <end position="667"/>
    </location>
</feature>
<reference evidence="8 9" key="1">
    <citation type="submission" date="2022-10" db="EMBL/GenBank/DDBJ databases">
        <title>Draft genome assembly of moderately radiation resistant bacterium Metabacillus halosaccharovorans.</title>
        <authorList>
            <person name="Pal S."/>
            <person name="Gopinathan A."/>
        </authorList>
    </citation>
    <scope>NUCLEOTIDE SEQUENCE [LARGE SCALE GENOMIC DNA]</scope>
    <source>
        <strain evidence="8 9">VITHBRA001</strain>
    </source>
</reference>
<evidence type="ECO:0000259" key="7">
    <source>
        <dbReference type="Pfam" id="PF12698"/>
    </source>
</evidence>
<gene>
    <name evidence="8" type="ORF">OIH86_16025</name>
</gene>
<dbReference type="SUPFAM" id="SSF58104">
    <property type="entry name" value="Methyl-accepting chemotaxis protein (MCP) signaling domain"/>
    <property type="match status" value="1"/>
</dbReference>
<protein>
    <submittedName>
        <fullName evidence="8">YhgE/Pip domain-containing protein</fullName>
    </submittedName>
</protein>
<dbReference type="InterPro" id="IPR051328">
    <property type="entry name" value="T7SS_ABC-Transporter"/>
</dbReference>
<dbReference type="Proteomes" id="UP001526147">
    <property type="component" value="Unassembled WGS sequence"/>
</dbReference>
<feature type="transmembrane region" description="Helical" evidence="6">
    <location>
        <begin position="17"/>
        <end position="40"/>
    </location>
</feature>
<evidence type="ECO:0000256" key="3">
    <source>
        <dbReference type="ARBA" id="ARBA00022989"/>
    </source>
</evidence>
<keyword evidence="4 6" id="KW-0472">Membrane</keyword>
<evidence type="ECO:0000256" key="6">
    <source>
        <dbReference type="SAM" id="Phobius"/>
    </source>
</evidence>
<dbReference type="InterPro" id="IPR023908">
    <property type="entry name" value="xxxLxxG_rpt"/>
</dbReference>
<dbReference type="PANTHER" id="PTHR43077:SF5">
    <property type="entry name" value="PHAGE INFECTION PROTEIN"/>
    <property type="match status" value="1"/>
</dbReference>
<comment type="caution">
    <text evidence="8">The sequence shown here is derived from an EMBL/GenBank/DDBJ whole genome shotgun (WGS) entry which is preliminary data.</text>
</comment>
<keyword evidence="2 6" id="KW-0812">Transmembrane</keyword>
<dbReference type="NCBIfam" id="TIGR03062">
    <property type="entry name" value="pip_yhgE_Cterm"/>
    <property type="match status" value="1"/>
</dbReference>
<sequence length="742" mass="80237">MSLLKEEWKSLFKNKKVLIAVIGVMFIPLMYSGGYLSAFWDPYGNLDQLPVAVVNQDTGTTFEEEKLDVGGELIDNLKENNKFEWQFVGSEEAEKGLQSHDYYMVIEIPEDFSENATTLLDDKPKQLGLTFTTNKGYNFISGQIGDSAIEKIKEEVANSLTKTYAENLFDSMELMAEGISDASDGAAKIDDGVSDLQEGSQSLDENLHELVSRSIIFKESLNEASTGSTQLSDGLSTLNSGLSAMQQGQSELYDGAVQTEDGTENLVQGLDKSLNGMEELQAALPQLTEGTNQLNESAPQLVAGSKQLAEGNVAASEGADSLSQNISALTETVNQLAATLETVPLEGEQQKQLLALVEALNHIDDGGKQLATNLHQLSDGANSLYANVEQLPENTSKLYEGTASVENAVQQLTSGQEELYNGAVQINDAQSQVSQGLKTFGEKIGEVKTGVEQLENGGEVLDNGIHELASGSVALEDGTSKLADGATTLNNGVSELSEGTNELSSKLSDATADTKDAKGSDDQYEMVADPVHLETKELNKVSNYGTGLAPYFLSLALFVGSLLVTVVFPLRETTGIPKSGISLFASKFSVLCIVAIVQSILADVVLLYGLGLEVKSVGYFMLFSIITSLTFMAIVQFLVTTMDNPGRFIAIIVLILQLTTSAGTFPIELLPEIFQKINHWLPMTYSVEGFRSIISIGDFGTMWNQVYKLAGMMLVMMIGTILYFSRQVKKERSVHENRSINA</sequence>
<feature type="domain" description="ABC-2 type transporter transmembrane" evidence="7">
    <location>
        <begin position="382"/>
        <end position="721"/>
    </location>
</feature>
<name>A0ABT3DJH0_9BACI</name>
<keyword evidence="9" id="KW-1185">Reference proteome</keyword>
<dbReference type="Gene3D" id="1.10.287.950">
    <property type="entry name" value="Methyl-accepting chemotaxis protein"/>
    <property type="match status" value="1"/>
</dbReference>
<feature type="transmembrane region" description="Helical" evidence="6">
    <location>
        <begin position="548"/>
        <end position="568"/>
    </location>
</feature>
<dbReference type="Gene3D" id="3.40.1710.10">
    <property type="entry name" value="abc type-2 transporter like domain"/>
    <property type="match status" value="1"/>
</dbReference>
<evidence type="ECO:0000256" key="4">
    <source>
        <dbReference type="ARBA" id="ARBA00023136"/>
    </source>
</evidence>
<feature type="compositionally biased region" description="Basic and acidic residues" evidence="5">
    <location>
        <begin position="512"/>
        <end position="521"/>
    </location>
</feature>
<feature type="region of interest" description="Disordered" evidence="5">
    <location>
        <begin position="502"/>
        <end position="521"/>
    </location>
</feature>
<comment type="subcellular location">
    <subcellularLocation>
        <location evidence="1">Membrane</location>
        <topology evidence="1">Multi-pass membrane protein</topology>
    </subcellularLocation>
</comment>
<dbReference type="RefSeq" id="WP_264143585.1">
    <property type="nucleotide sequence ID" value="NZ_JAOYEY010000044.1"/>
</dbReference>
<dbReference type="NCBIfam" id="TIGR03057">
    <property type="entry name" value="xxxLxxG_by_4"/>
    <property type="match status" value="4"/>
</dbReference>
<organism evidence="8 9">
    <name type="scientific">Metabacillus halosaccharovorans</name>
    <dbReference type="NCBI Taxonomy" id="930124"/>
    <lineage>
        <taxon>Bacteria</taxon>
        <taxon>Bacillati</taxon>
        <taxon>Bacillota</taxon>
        <taxon>Bacilli</taxon>
        <taxon>Bacillales</taxon>
        <taxon>Bacillaceae</taxon>
        <taxon>Metabacillus</taxon>
    </lineage>
</organism>
<accession>A0ABT3DJH0</accession>